<protein>
    <submittedName>
        <fullName evidence="1">Uncharacterized protein</fullName>
    </submittedName>
</protein>
<accession>A0A8T3YM92</accession>
<comment type="caution">
    <text evidence="1">The sequence shown here is derived from an EMBL/GenBank/DDBJ whole genome shotgun (WGS) entry which is preliminary data.</text>
</comment>
<evidence type="ECO:0000313" key="1">
    <source>
        <dbReference type="EMBL" id="MBI4210902.1"/>
    </source>
</evidence>
<dbReference type="Proteomes" id="UP000732298">
    <property type="component" value="Unassembled WGS sequence"/>
</dbReference>
<sequence>MRLLAFGVLALLLALTFAVSEGEYYEPGGHVITYTEPIISISPVNNLCPGDTVTLTYNDGGRATCGNQLDSAAITTLRLPNDDSNKGKVGIYNSGGGFVTAVGFGKEPSIYCGSWDGSWGTNKCAYAVGGSCSRSFSAPSSAGTYYVKFDWNVRGEDTQCLEWRLKDTSQTIPVQSFSVVGKSSSLSTNKATYFPGESVTATTSTNCACTRNSFTVKILKQDGTLVSSLGSGVHASSDSTAYGDTFYGSAPSGAGTYNVILDSPDNGCDRYTSINVCANSKSITPNKNNFNTGEYISASTLVSCSCAASSFSVRIVDKNGNLQSTLVRSSDSATSISYASPVSPITSYTDLFTGNVPNARGQYLVKLDSTNDDCDATSAVNVDTPKVTEACSPNSNVCSSTADCCSGNICDSNALGGFYKSVIVRAKGSYYPGYSGSVMPVVEVWIRESSSQPWVRRNTFTITGSYADYTTQWLLGSEPLIRDGSEVAVVYTNPDEDNGRELNIDYIKVNDYATFQSENVRVRYHIGDFKSNADVRPGQEYMTK</sequence>
<feature type="non-terminal residue" evidence="1">
    <location>
        <position position="544"/>
    </location>
</feature>
<name>A0A8T3YM92_9ARCH</name>
<gene>
    <name evidence="1" type="ORF">HY544_05375</name>
</gene>
<evidence type="ECO:0000313" key="2">
    <source>
        <dbReference type="Proteomes" id="UP000732298"/>
    </source>
</evidence>
<organism evidence="1 2">
    <name type="scientific">Candidatus Iainarchaeum sp</name>
    <dbReference type="NCBI Taxonomy" id="3101447"/>
    <lineage>
        <taxon>Archaea</taxon>
        <taxon>Candidatus Iainarchaeota</taxon>
        <taxon>Candidatus Iainarchaeia</taxon>
        <taxon>Candidatus Iainarchaeales</taxon>
        <taxon>Candidatus Iainarchaeaceae</taxon>
        <taxon>Candidatus Iainarchaeum</taxon>
    </lineage>
</organism>
<dbReference type="AlphaFoldDB" id="A0A8T3YM92"/>
<proteinExistence type="predicted"/>
<dbReference type="EMBL" id="JACQPB010000048">
    <property type="protein sequence ID" value="MBI4210902.1"/>
    <property type="molecule type" value="Genomic_DNA"/>
</dbReference>
<reference evidence="1" key="1">
    <citation type="submission" date="2020-07" db="EMBL/GenBank/DDBJ databases">
        <title>Huge and variable diversity of episymbiotic CPR bacteria and DPANN archaea in groundwater ecosystems.</title>
        <authorList>
            <person name="He C.Y."/>
            <person name="Keren R."/>
            <person name="Whittaker M."/>
            <person name="Farag I.F."/>
            <person name="Doudna J."/>
            <person name="Cate J.H.D."/>
            <person name="Banfield J.F."/>
        </authorList>
    </citation>
    <scope>NUCLEOTIDE SEQUENCE</scope>
    <source>
        <strain evidence="1">NC_groundwater_1296_Ag_S-0.2um_52_80</strain>
    </source>
</reference>